<gene>
    <name evidence="1" type="ORF">EK0264_10995</name>
</gene>
<dbReference type="GO" id="GO:0005829">
    <property type="term" value="C:cytosol"/>
    <property type="evidence" value="ECO:0007669"/>
    <property type="project" value="TreeGrafter"/>
</dbReference>
<dbReference type="PANTHER" id="PTHR10000">
    <property type="entry name" value="PHOSPHOSERINE PHOSPHATASE"/>
    <property type="match status" value="1"/>
</dbReference>
<protein>
    <submittedName>
        <fullName evidence="1">HAD-IIB family hydrolase</fullName>
    </submittedName>
</protein>
<proteinExistence type="predicted"/>
<dbReference type="RefSeq" id="WP_159545566.1">
    <property type="nucleotide sequence ID" value="NZ_CP047156.1"/>
</dbReference>
<dbReference type="InterPro" id="IPR006379">
    <property type="entry name" value="HAD-SF_hydro_IIB"/>
</dbReference>
<dbReference type="InterPro" id="IPR023214">
    <property type="entry name" value="HAD_sf"/>
</dbReference>
<reference evidence="1 2" key="1">
    <citation type="journal article" date="2018" name="Int. J. Syst. Evol. Microbiol.">
        <title>Epidermidibacterium keratini gen. nov., sp. nov., a member of the family Sporichthyaceae, isolated from keratin epidermis.</title>
        <authorList>
            <person name="Lee D.G."/>
            <person name="Trujillo M.E."/>
            <person name="Kang S."/>
            <person name="Nam J.J."/>
            <person name="Kim Y.J."/>
        </authorList>
    </citation>
    <scope>NUCLEOTIDE SEQUENCE [LARGE SCALE GENOMIC DNA]</scope>
    <source>
        <strain evidence="1 2">EPI-7</strain>
    </source>
</reference>
<keyword evidence="1" id="KW-0378">Hydrolase</keyword>
<dbReference type="Proteomes" id="UP000463857">
    <property type="component" value="Chromosome"/>
</dbReference>
<dbReference type="InterPro" id="IPR036412">
    <property type="entry name" value="HAD-like_sf"/>
</dbReference>
<organism evidence="1 2">
    <name type="scientific">Epidermidibacterium keratini</name>
    <dbReference type="NCBI Taxonomy" id="1891644"/>
    <lineage>
        <taxon>Bacteria</taxon>
        <taxon>Bacillati</taxon>
        <taxon>Actinomycetota</taxon>
        <taxon>Actinomycetes</taxon>
        <taxon>Sporichthyales</taxon>
        <taxon>Sporichthyaceae</taxon>
        <taxon>Epidermidibacterium</taxon>
    </lineage>
</organism>
<dbReference type="GO" id="GO:0016791">
    <property type="term" value="F:phosphatase activity"/>
    <property type="evidence" value="ECO:0007669"/>
    <property type="project" value="UniProtKB-ARBA"/>
</dbReference>
<sequence>MPTPKMIISDIDGTIANRGVVSDRTWAAIQAVQDAGIRFAVATGRTAGLLKPVEDRGYAGIAICDNGALTYDVGNDQVLACELLEGKVVGDFTSQVSAAYPDIFLGISRITPDPRAMFAEPRQLERHDFGLRPLEIHEFGRFPAAKIWAFCPDARSSEIAAKLAPIADGRLEIAWSSEGSGLVEMTAVGVTKASACEALVRRWGIEASDVVAMGDMTNDLEMLEWAGTAIVPENGNDAAKSHADEIVGHIEDDGTAAYLESLLSLRGHR</sequence>
<evidence type="ECO:0000313" key="2">
    <source>
        <dbReference type="Proteomes" id="UP000463857"/>
    </source>
</evidence>
<dbReference type="InParanoid" id="A0A7L4YP05"/>
<dbReference type="NCBIfam" id="TIGR01484">
    <property type="entry name" value="HAD-SF-IIB"/>
    <property type="match status" value="1"/>
</dbReference>
<name>A0A7L4YP05_9ACTN</name>
<dbReference type="OrthoDB" id="3180855at2"/>
<dbReference type="Pfam" id="PF08282">
    <property type="entry name" value="Hydrolase_3"/>
    <property type="match status" value="1"/>
</dbReference>
<keyword evidence="2" id="KW-1185">Reference proteome</keyword>
<dbReference type="FunCoup" id="A0A7L4YP05">
    <property type="interactions" value="2"/>
</dbReference>
<dbReference type="Gene3D" id="3.40.50.1000">
    <property type="entry name" value="HAD superfamily/HAD-like"/>
    <property type="match status" value="1"/>
</dbReference>
<evidence type="ECO:0000313" key="1">
    <source>
        <dbReference type="EMBL" id="QHC00762.1"/>
    </source>
</evidence>
<dbReference type="GO" id="GO:0000287">
    <property type="term" value="F:magnesium ion binding"/>
    <property type="evidence" value="ECO:0007669"/>
    <property type="project" value="TreeGrafter"/>
</dbReference>
<dbReference type="AlphaFoldDB" id="A0A7L4YP05"/>
<dbReference type="Gene3D" id="3.30.1240.10">
    <property type="match status" value="1"/>
</dbReference>
<dbReference type="SUPFAM" id="SSF56784">
    <property type="entry name" value="HAD-like"/>
    <property type="match status" value="1"/>
</dbReference>
<dbReference type="KEGG" id="eke:EK0264_10995"/>
<dbReference type="EMBL" id="CP047156">
    <property type="protein sequence ID" value="QHC00762.1"/>
    <property type="molecule type" value="Genomic_DNA"/>
</dbReference>
<accession>A0A7L4YP05</accession>
<dbReference type="PANTHER" id="PTHR10000:SF8">
    <property type="entry name" value="HAD SUPERFAMILY HYDROLASE-LIKE, TYPE 3"/>
    <property type="match status" value="1"/>
</dbReference>